<dbReference type="Pfam" id="PF00395">
    <property type="entry name" value="SLH"/>
    <property type="match status" value="3"/>
</dbReference>
<dbReference type="SUPFAM" id="SSF49899">
    <property type="entry name" value="Concanavalin A-like lectins/glucanases"/>
    <property type="match status" value="1"/>
</dbReference>
<dbReference type="Pfam" id="PF00149">
    <property type="entry name" value="Metallophos"/>
    <property type="match status" value="1"/>
</dbReference>
<dbReference type="PANTHER" id="PTHR43308:SF5">
    <property type="entry name" value="S-LAYER PROTEIN _ PEPTIDOGLYCAN ENDO-BETA-N-ACETYLGLUCOSAMINIDASE"/>
    <property type="match status" value="1"/>
</dbReference>
<evidence type="ECO:0000256" key="3">
    <source>
        <dbReference type="SAM" id="MobiDB-lite"/>
    </source>
</evidence>
<feature type="domain" description="F5/8 type C" evidence="5">
    <location>
        <begin position="848"/>
        <end position="1017"/>
    </location>
</feature>
<keyword evidence="1 4" id="KW-0732">Signal</keyword>
<evidence type="ECO:0000256" key="1">
    <source>
        <dbReference type="ARBA" id="ARBA00022729"/>
    </source>
</evidence>
<evidence type="ECO:0000313" key="9">
    <source>
        <dbReference type="Proteomes" id="UP000076563"/>
    </source>
</evidence>
<proteinExistence type="predicted"/>
<evidence type="ECO:0008006" key="10">
    <source>
        <dbReference type="Google" id="ProtNLM"/>
    </source>
</evidence>
<dbReference type="InterPro" id="IPR051465">
    <property type="entry name" value="Cell_Envelope_Struct_Comp"/>
</dbReference>
<feature type="domain" description="SLH" evidence="7">
    <location>
        <begin position="1646"/>
        <end position="1709"/>
    </location>
</feature>
<keyword evidence="2" id="KW-1015">Disulfide bond</keyword>
<dbReference type="InterPro" id="IPR001119">
    <property type="entry name" value="SLH_dom"/>
</dbReference>
<dbReference type="SUPFAM" id="SSF49265">
    <property type="entry name" value="Fibronectin type III"/>
    <property type="match status" value="1"/>
</dbReference>
<sequence length="1765" mass="189825">MLNAKKFVSAFLACTIATSVVISTGAGSIPAAIAAATVDTPVVSVPAGRYEQSVTVALSSTTSGADIYYTLDGTMPDETSLKFNGTPIVLTESTNISAIALKDGVWSKPATYGYIIKTTEKPLLKFAAMSDIHVGPGTDAGNAKTRARYASNFDVLSSIFPNPDAIVIAGDIINDNGDGKGPDHLFARDVLQKQLARKNWSGMPVQIAIGNHDASVAEVKNYYPAEWFTDQPNGYYEKTIGGYSFFFLNGNNYNGDTGQRNWLKGRLAAITADPANLNKPIFITLHHPVSGTAMDGQQGSNQNLYTDLKDYPQVFVLSGHSHLNINDDRSIYQKDFTAVNLGSMSYIEVDHGYSAVTEEGLMDGRFEFPVNQSQLIEVYKDRVEIERMEYNGDPGSIYLGGKWQGNNSPTPYNSAGALAGKKWVVKLIGNTKDEIKSNFTYTSSNRNKTAPQFPANPDLKVLQGSNNVPMLSFKQAKDDQSMHHYEIKVYNQRTAEVAKSYNVLSDFYFSPIPNKMNIPITGLSPATSYVLTITAVDAYGNKSAPLQTYLRTEGTAPELTPIDPGTMWKQLVSDMKFDGNLNDDAAGATGLATSAGNVTYVAGRSGQAASIPAGNANYIDLGDRSDLKFGHGDFTVSFWHTGNLAGDQTVISNKDWNSGKNAGWYIGPATTNNMTLNMADGTNRIDYSAQSVGTEWHHFTISVDRTNKTATTYVDGVMKATKDITALGTSSMDTPYHVIIGADGNKGNGGATVTLDDLKIWKRALSATEAKALSDSYQSTTLYNFNQLTAKIQETEQFTAYVTGTTGLSLPVQAQNELKTRLANAKVITSGDSAAAIDQAYLDLMWALQTAKNGIIYTFIPKTAFSIHSFSSYADNENAVAGNILDGQETTIWHSKWEAPAAPFPHWVIIDMESTYKLNGIQRKSRPNQSAMEFPKTFELYASDNPADLNDPAFLSNAANKASGTFGKTWTGNVYTDFVSLDKAVQGRYVKFAVTGTYNTDASKTFTSMSEIDFTGDKVASGNANLTELKINRVSVDGFTPDTLEYSLNVPNTVTNAKVTYTTSEPQATVVVNGGSNLQVGHNVVTVTITAPNGNVRSYVVNLNRADISPASLSDLRVNGVTLSGFAWDKFDYSLSVPYETTVTSITYSTASPTSTVVVTGGDQFIVGKNTVTVTVTAQNGTKSMYSIVITRQPQGLSSDSSLLDLRVNGKTLDGFASDKLNYSLPVPYETTVTNITYSTASPAATVVIAGGDKLIVGVNTVTVTVTAQDGTKSMYSIAITRQPQALSSNANLLDLRVNHIALNGFAPDKLSYTVDVSYGTTVAAVTYSAEHATSQVVVTGGSSLLVGSNRISVLVTAQDGTTKEYVILVHRLQDSSGSSESSPSSPTAVAPPMKPELPGNSAVIKDEDLQKNSASVSVALTEGQNRIIIPIAQVDQLKGRPLHVQAHDVKLSVPADLLKAATSLLPSVDNSAVITVKIEPVSAEQANRTLKEASSKDNGLYTLGGKVFDLAIFVTDAAGNRYEMTDLKKPVTITFPIPVGMKPKLAGIYKILDDGSLTYLGGTLTNGNTAIEVGIDRLGRYAVLSLEKNYSDVTSMHWAYSTIQELSARHIVNGVTNTSFAPAQDVSRAEFASLLVRTLHLKSSETAPFGDVAGNAWYAKEVSAAYKAGIITGVSQQMFDPNRSITREEMAIMLVRAYEYRTGVKLEKASTEISDASKVSDWALPYIHSAIKAKLLTGRQEGLFVPAERTTRAEAAQAVYNLLK</sequence>
<organism evidence="8 9">
    <name type="scientific">Paenibacillus elgii</name>
    <dbReference type="NCBI Taxonomy" id="189691"/>
    <lineage>
        <taxon>Bacteria</taxon>
        <taxon>Bacillati</taxon>
        <taxon>Bacillota</taxon>
        <taxon>Bacilli</taxon>
        <taxon>Bacillales</taxon>
        <taxon>Paenibacillaceae</taxon>
        <taxon>Paenibacillus</taxon>
    </lineage>
</organism>
<evidence type="ECO:0000256" key="4">
    <source>
        <dbReference type="SAM" id="SignalP"/>
    </source>
</evidence>
<dbReference type="PROSITE" id="PS50853">
    <property type="entry name" value="FN3"/>
    <property type="match status" value="1"/>
</dbReference>
<dbReference type="Gene3D" id="2.60.120.200">
    <property type="match status" value="1"/>
</dbReference>
<protein>
    <recommendedName>
        <fullName evidence="10">Metallophosphoesterase</fullName>
    </recommendedName>
</protein>
<dbReference type="InterPro" id="IPR006558">
    <property type="entry name" value="LamG-like"/>
</dbReference>
<dbReference type="InterPro" id="IPR013783">
    <property type="entry name" value="Ig-like_fold"/>
</dbReference>
<dbReference type="PROSITE" id="PS51272">
    <property type="entry name" value="SLH"/>
    <property type="match status" value="3"/>
</dbReference>
<feature type="region of interest" description="Disordered" evidence="3">
    <location>
        <begin position="1376"/>
        <end position="1399"/>
    </location>
</feature>
<dbReference type="Gene3D" id="2.60.40.10">
    <property type="entry name" value="Immunoglobulins"/>
    <property type="match status" value="1"/>
</dbReference>
<accession>A0A163WA80</accession>
<dbReference type="InterPro" id="IPR013320">
    <property type="entry name" value="ConA-like_dom_sf"/>
</dbReference>
<dbReference type="InterPro" id="IPR004843">
    <property type="entry name" value="Calcineurin-like_PHP"/>
</dbReference>
<dbReference type="PROSITE" id="PS50022">
    <property type="entry name" value="FA58C_3"/>
    <property type="match status" value="1"/>
</dbReference>
<dbReference type="Gene3D" id="3.60.21.10">
    <property type="match status" value="1"/>
</dbReference>
<dbReference type="EMBL" id="LQRA01000069">
    <property type="protein sequence ID" value="KZE76073.1"/>
    <property type="molecule type" value="Genomic_DNA"/>
</dbReference>
<dbReference type="Pfam" id="PF00754">
    <property type="entry name" value="F5_F8_type_C"/>
    <property type="match status" value="1"/>
</dbReference>
<gene>
    <name evidence="8" type="ORF">AV654_24465</name>
</gene>
<dbReference type="GO" id="GO:0016787">
    <property type="term" value="F:hydrolase activity"/>
    <property type="evidence" value="ECO:0007669"/>
    <property type="project" value="InterPro"/>
</dbReference>
<evidence type="ECO:0000259" key="7">
    <source>
        <dbReference type="PROSITE" id="PS51272"/>
    </source>
</evidence>
<dbReference type="PANTHER" id="PTHR43308">
    <property type="entry name" value="OUTER MEMBRANE PROTEIN ALPHA-RELATED"/>
    <property type="match status" value="1"/>
</dbReference>
<feature type="chain" id="PRO_5038747844" description="Metallophosphoesterase" evidence="4">
    <location>
        <begin position="35"/>
        <end position="1765"/>
    </location>
</feature>
<dbReference type="Proteomes" id="UP000076563">
    <property type="component" value="Unassembled WGS sequence"/>
</dbReference>
<dbReference type="InterPro" id="IPR000421">
    <property type="entry name" value="FA58C"/>
</dbReference>
<name>A0A163WA80_9BACL</name>
<dbReference type="RefSeq" id="WP_063184424.1">
    <property type="nucleotide sequence ID" value="NZ_LQRA01000069.1"/>
</dbReference>
<dbReference type="InterPro" id="IPR036116">
    <property type="entry name" value="FN3_sf"/>
</dbReference>
<feature type="compositionally biased region" description="Low complexity" evidence="3">
    <location>
        <begin position="1376"/>
        <end position="1387"/>
    </location>
</feature>
<dbReference type="Gene3D" id="2.60.120.260">
    <property type="entry name" value="Galactose-binding domain-like"/>
    <property type="match status" value="1"/>
</dbReference>
<dbReference type="InterPro" id="IPR003961">
    <property type="entry name" value="FN3_dom"/>
</dbReference>
<feature type="domain" description="SLH" evidence="7">
    <location>
        <begin position="1711"/>
        <end position="1765"/>
    </location>
</feature>
<comment type="caution">
    <text evidence="8">The sequence shown here is derived from an EMBL/GenBank/DDBJ whole genome shotgun (WGS) entry which is preliminary data.</text>
</comment>
<dbReference type="SMART" id="SM00560">
    <property type="entry name" value="LamGL"/>
    <property type="match status" value="1"/>
</dbReference>
<evidence type="ECO:0000313" key="8">
    <source>
        <dbReference type="EMBL" id="KZE76073.1"/>
    </source>
</evidence>
<dbReference type="InterPro" id="IPR059177">
    <property type="entry name" value="GH29D-like_dom"/>
</dbReference>
<dbReference type="Pfam" id="PF12733">
    <property type="entry name" value="Cadherin-like"/>
    <property type="match status" value="4"/>
</dbReference>
<dbReference type="SUPFAM" id="SSF56300">
    <property type="entry name" value="Metallo-dependent phosphatases"/>
    <property type="match status" value="1"/>
</dbReference>
<dbReference type="Pfam" id="PF13290">
    <property type="entry name" value="CHB_HEX_C_1"/>
    <property type="match status" value="1"/>
</dbReference>
<dbReference type="InterPro" id="IPR029052">
    <property type="entry name" value="Metallo-depent_PP-like"/>
</dbReference>
<evidence type="ECO:0000259" key="6">
    <source>
        <dbReference type="PROSITE" id="PS50853"/>
    </source>
</evidence>
<evidence type="ECO:0000256" key="2">
    <source>
        <dbReference type="ARBA" id="ARBA00023157"/>
    </source>
</evidence>
<reference evidence="9" key="1">
    <citation type="submission" date="2016-01" db="EMBL/GenBank/DDBJ databases">
        <title>Draft genome of Chromobacterium sp. F49.</title>
        <authorList>
            <person name="Hong K.W."/>
        </authorList>
    </citation>
    <scope>NUCLEOTIDE SEQUENCE [LARGE SCALE GENOMIC DNA]</scope>
    <source>
        <strain evidence="9">M63</strain>
    </source>
</reference>
<dbReference type="InterPro" id="IPR025883">
    <property type="entry name" value="Cadherin-like_domain"/>
</dbReference>
<dbReference type="Pfam" id="PF13385">
    <property type="entry name" value="Laminin_G_3"/>
    <property type="match status" value="1"/>
</dbReference>
<dbReference type="SUPFAM" id="SSF49785">
    <property type="entry name" value="Galactose-binding domain-like"/>
    <property type="match status" value="1"/>
</dbReference>
<feature type="domain" description="SLH" evidence="7">
    <location>
        <begin position="1587"/>
        <end position="1645"/>
    </location>
</feature>
<feature type="domain" description="Fibronectin type-III" evidence="6">
    <location>
        <begin position="453"/>
        <end position="558"/>
    </location>
</feature>
<dbReference type="InterPro" id="IPR008979">
    <property type="entry name" value="Galactose-bd-like_sf"/>
</dbReference>
<dbReference type="OrthoDB" id="1645838at2"/>
<keyword evidence="9" id="KW-1185">Reference proteome</keyword>
<evidence type="ECO:0000259" key="5">
    <source>
        <dbReference type="PROSITE" id="PS50022"/>
    </source>
</evidence>
<feature type="signal peptide" evidence="4">
    <location>
        <begin position="1"/>
        <end position="34"/>
    </location>
</feature>